<dbReference type="GO" id="GO:0016020">
    <property type="term" value="C:membrane"/>
    <property type="evidence" value="ECO:0007669"/>
    <property type="project" value="InterPro"/>
</dbReference>
<protein>
    <submittedName>
        <fullName evidence="8">Protease</fullName>
    </submittedName>
</protein>
<name>A0A918XRX7_9PROT</name>
<dbReference type="PANTHER" id="PTHR33209:SF1">
    <property type="entry name" value="PEPTIDASE S49 DOMAIN-CONTAINING PROTEIN"/>
    <property type="match status" value="1"/>
</dbReference>
<evidence type="ECO:0000256" key="2">
    <source>
        <dbReference type="ARBA" id="ARBA00022670"/>
    </source>
</evidence>
<dbReference type="CDD" id="cd07018">
    <property type="entry name" value="S49_SppA_67K_type"/>
    <property type="match status" value="1"/>
</dbReference>
<dbReference type="EMBL" id="BMZS01000005">
    <property type="protein sequence ID" value="GHD51032.1"/>
    <property type="molecule type" value="Genomic_DNA"/>
</dbReference>
<keyword evidence="6" id="KW-0812">Transmembrane</keyword>
<keyword evidence="2 8" id="KW-0645">Protease</keyword>
<reference evidence="8" key="1">
    <citation type="journal article" date="2014" name="Int. J. Syst. Evol. Microbiol.">
        <title>Complete genome sequence of Corynebacterium casei LMG S-19264T (=DSM 44701T), isolated from a smear-ripened cheese.</title>
        <authorList>
            <consortium name="US DOE Joint Genome Institute (JGI-PGF)"/>
            <person name="Walter F."/>
            <person name="Albersmeier A."/>
            <person name="Kalinowski J."/>
            <person name="Ruckert C."/>
        </authorList>
    </citation>
    <scope>NUCLEOTIDE SEQUENCE</scope>
    <source>
        <strain evidence="8">KCTC 42651</strain>
    </source>
</reference>
<feature type="domain" description="Peptidase S49" evidence="7">
    <location>
        <begin position="119"/>
        <end position="268"/>
    </location>
</feature>
<dbReference type="GO" id="GO:0008236">
    <property type="term" value="F:serine-type peptidase activity"/>
    <property type="evidence" value="ECO:0007669"/>
    <property type="project" value="UniProtKB-KW"/>
</dbReference>
<dbReference type="Gene3D" id="3.90.226.10">
    <property type="entry name" value="2-enoyl-CoA Hydratase, Chain A, domain 1"/>
    <property type="match status" value="3"/>
</dbReference>
<dbReference type="PIRSF" id="PIRSF001217">
    <property type="entry name" value="Protease_4_SppA"/>
    <property type="match status" value="1"/>
</dbReference>
<comment type="caution">
    <text evidence="8">The sequence shown here is derived from an EMBL/GenBank/DDBJ whole genome shotgun (WGS) entry which is preliminary data.</text>
</comment>
<dbReference type="InterPro" id="IPR047217">
    <property type="entry name" value="S49_SppA_67K_type_N"/>
</dbReference>
<organism evidence="8 9">
    <name type="scientific">Thalassobaculum fulvum</name>
    <dbReference type="NCBI Taxonomy" id="1633335"/>
    <lineage>
        <taxon>Bacteria</taxon>
        <taxon>Pseudomonadati</taxon>
        <taxon>Pseudomonadota</taxon>
        <taxon>Alphaproteobacteria</taxon>
        <taxon>Rhodospirillales</taxon>
        <taxon>Thalassobaculaceae</taxon>
        <taxon>Thalassobaculum</taxon>
    </lineage>
</organism>
<evidence type="ECO:0000256" key="4">
    <source>
        <dbReference type="ARBA" id="ARBA00022825"/>
    </source>
</evidence>
<evidence type="ECO:0000259" key="7">
    <source>
        <dbReference type="Pfam" id="PF01343"/>
    </source>
</evidence>
<dbReference type="AlphaFoldDB" id="A0A918XRX7"/>
<dbReference type="PANTHER" id="PTHR33209">
    <property type="entry name" value="PROTEASE 4"/>
    <property type="match status" value="1"/>
</dbReference>
<accession>A0A918XRX7</accession>
<feature type="active site" description="Proton donor/acceptor" evidence="5">
    <location>
        <position position="190"/>
    </location>
</feature>
<comment type="similarity">
    <text evidence="1">Belongs to the peptidase S49 family.</text>
</comment>
<reference evidence="8" key="2">
    <citation type="submission" date="2020-09" db="EMBL/GenBank/DDBJ databases">
        <authorList>
            <person name="Sun Q."/>
            <person name="Kim S."/>
        </authorList>
    </citation>
    <scope>NUCLEOTIDE SEQUENCE</scope>
    <source>
        <strain evidence="8">KCTC 42651</strain>
    </source>
</reference>
<keyword evidence="6" id="KW-1133">Transmembrane helix</keyword>
<sequence length="584" mass="61342">MIRRFLVGFLATFGVVFLIVLLAAGGGLWWWIDTFEEPEPLPDRVVLAIDLHGSLDEASPFDPLAGLFPEEAGLGLVDLVDTLDRAAADPRVTGALFDLSGASIGLAQTQELRAAVFRFRAAGKTAVAFADSYEGGSVGPYYLASAFDRIWMQPSGLLGLTGVSMEMPMARGLLDEIGLLPEFEQRFEFKGAMAPLTDSTMPPAVRDNLSRVAGSLYGQVVSGVASTRRLGGTAVAALIDRGPLLANDARSNGLIDALGYRSDAEASLGLTADTGVGAARYLASAGRPNAEGARVALIHLDGEIERGNGDGFGNPLTVGAAQMASVIDEVLDDHEVRGVILRISSPGGSYVAADTIRHDIERLRAAGLPVIVSFADVAASGGYFAALPANHILAHPGTLTGSIGAVGGKVSGAGLLDKLDVTIDRIEIGENAGMFSVARPFSDSQRQHLRRIMDAIYADFAEKVGEARGLSASEVDAVARGRVWTGEDAQRVGLVDGLGGYAEAMQLTRQAVGLAPDAAIERVRFPRGLGSIGDLIDLLRAGEIRQTLTKMQDVAIYLETLMRLVPGRADGFARAEAPALGPVR</sequence>
<feature type="domain" description="Peptidase S49" evidence="7">
    <location>
        <begin position="363"/>
        <end position="514"/>
    </location>
</feature>
<keyword evidence="4" id="KW-0720">Serine protease</keyword>
<feature type="active site" description="Nucleophile" evidence="5">
    <location>
        <position position="380"/>
    </location>
</feature>
<dbReference type="GO" id="GO:0006465">
    <property type="term" value="P:signal peptide processing"/>
    <property type="evidence" value="ECO:0007669"/>
    <property type="project" value="InterPro"/>
</dbReference>
<keyword evidence="3" id="KW-0378">Hydrolase</keyword>
<evidence type="ECO:0000256" key="6">
    <source>
        <dbReference type="SAM" id="Phobius"/>
    </source>
</evidence>
<proteinExistence type="inferred from homology"/>
<evidence type="ECO:0000313" key="8">
    <source>
        <dbReference type="EMBL" id="GHD51032.1"/>
    </source>
</evidence>
<evidence type="ECO:0000256" key="5">
    <source>
        <dbReference type="PIRSR" id="PIRSR001217-1"/>
    </source>
</evidence>
<gene>
    <name evidence="8" type="ORF">GCM10017083_25010</name>
</gene>
<dbReference type="InterPro" id="IPR047272">
    <property type="entry name" value="S49_SppA_C"/>
</dbReference>
<keyword evidence="6" id="KW-0472">Membrane</keyword>
<keyword evidence="9" id="KW-1185">Reference proteome</keyword>
<dbReference type="RefSeq" id="WP_189989979.1">
    <property type="nucleotide sequence ID" value="NZ_BMZS01000005.1"/>
</dbReference>
<dbReference type="InterPro" id="IPR004634">
    <property type="entry name" value="Pept_S49_pIV"/>
</dbReference>
<dbReference type="InterPro" id="IPR002142">
    <property type="entry name" value="Peptidase_S49"/>
</dbReference>
<dbReference type="SUPFAM" id="SSF52096">
    <property type="entry name" value="ClpP/crotonase"/>
    <property type="match status" value="2"/>
</dbReference>
<dbReference type="CDD" id="cd07023">
    <property type="entry name" value="S49_Sppa_N_C"/>
    <property type="match status" value="1"/>
</dbReference>
<evidence type="ECO:0000256" key="1">
    <source>
        <dbReference type="ARBA" id="ARBA00008683"/>
    </source>
</evidence>
<dbReference type="Proteomes" id="UP000630353">
    <property type="component" value="Unassembled WGS sequence"/>
</dbReference>
<dbReference type="InterPro" id="IPR029045">
    <property type="entry name" value="ClpP/crotonase-like_dom_sf"/>
</dbReference>
<feature type="transmembrane region" description="Helical" evidence="6">
    <location>
        <begin position="7"/>
        <end position="32"/>
    </location>
</feature>
<evidence type="ECO:0000313" key="9">
    <source>
        <dbReference type="Proteomes" id="UP000630353"/>
    </source>
</evidence>
<evidence type="ECO:0000256" key="3">
    <source>
        <dbReference type="ARBA" id="ARBA00022801"/>
    </source>
</evidence>
<dbReference type="Pfam" id="PF01343">
    <property type="entry name" value="Peptidase_S49"/>
    <property type="match status" value="2"/>
</dbReference>